<dbReference type="PANTHER" id="PTHR34070">
    <property type="entry name" value="ARMADILLO-TYPE FOLD"/>
    <property type="match status" value="1"/>
</dbReference>
<dbReference type="InterPro" id="IPR014825">
    <property type="entry name" value="DNA_alkylation"/>
</dbReference>
<comment type="caution">
    <text evidence="1">The sequence shown here is derived from an EMBL/GenBank/DDBJ whole genome shotgun (WGS) entry which is preliminary data.</text>
</comment>
<dbReference type="PANTHER" id="PTHR34070:SF1">
    <property type="entry name" value="DNA ALKYLATION REPAIR PROTEIN"/>
    <property type="match status" value="1"/>
</dbReference>
<dbReference type="VEuPathDB" id="AmoebaDB:EHI8A_018150"/>
<dbReference type="VEuPathDB" id="AmoebaDB:KM1_030890"/>
<dbReference type="EMBL" id="BDEQ01000001">
    <property type="protein sequence ID" value="GAT92614.1"/>
    <property type="molecule type" value="Genomic_DNA"/>
</dbReference>
<sequence>MSAFPLQEQNKTQNFECSISKIGGEWCFIPPNTIIEQIQKEVSRYSNPKQSQIKSIFNSFYPRHIQPLALNTQLHIAYEILRRHLSFKMIGIMIILKNINKIDERHIEDIGLILDNHLHDHTSIECISTKLLYELIVARPNIFLSKLESWKNKNNCPCRMRACCSTFTKYCKEKQGDQIWEVCSACIKVNERFVQLGVGCCLKELCNVDENKVIEFIKKYVQLFSRDGLKYAVEKIKDVSIKRELLNLSRSKQNGIGECVNGSNKVSEDIVSN</sequence>
<accession>A0A5K1UQ58</accession>
<proteinExistence type="predicted"/>
<dbReference type="CDD" id="cd06561">
    <property type="entry name" value="AlkD_like"/>
    <property type="match status" value="1"/>
</dbReference>
<dbReference type="Gene3D" id="1.25.10.90">
    <property type="match status" value="1"/>
</dbReference>
<protein>
    <submittedName>
        <fullName evidence="1">Uncharacterized protein</fullName>
    </submittedName>
</protein>
<gene>
    <name evidence="1" type="ORF">CL6EHI_197100</name>
</gene>
<reference evidence="1 2" key="1">
    <citation type="submission" date="2016-05" db="EMBL/GenBank/DDBJ databases">
        <title>First whole genome sequencing of Entamoeba histolytica HM1:IMSS-clone-6.</title>
        <authorList>
            <person name="Mukherjee Avik.K."/>
            <person name="Izumyama S."/>
            <person name="Nakada-Tsukui K."/>
            <person name="Nozaki T."/>
        </authorList>
    </citation>
    <scope>NUCLEOTIDE SEQUENCE [LARGE SCALE GENOMIC DNA]</scope>
    <source>
        <strain evidence="1 2">HM1:IMSS clone 6</strain>
    </source>
</reference>
<dbReference type="Pfam" id="PF08713">
    <property type="entry name" value="DNA_alkylation"/>
    <property type="match status" value="1"/>
</dbReference>
<organism evidence="1 2">
    <name type="scientific">Entamoeba histolytica</name>
    <dbReference type="NCBI Taxonomy" id="5759"/>
    <lineage>
        <taxon>Eukaryota</taxon>
        <taxon>Amoebozoa</taxon>
        <taxon>Evosea</taxon>
        <taxon>Archamoebae</taxon>
        <taxon>Mastigamoebida</taxon>
        <taxon>Entamoebidae</taxon>
        <taxon>Entamoeba</taxon>
    </lineage>
</organism>
<dbReference type="VEuPathDB" id="AmoebaDB:EHI5A_028300"/>
<dbReference type="InterPro" id="IPR016024">
    <property type="entry name" value="ARM-type_fold"/>
</dbReference>
<evidence type="ECO:0000313" key="2">
    <source>
        <dbReference type="Proteomes" id="UP000078387"/>
    </source>
</evidence>
<dbReference type="VEuPathDB" id="AmoebaDB:EHI_197100"/>
<dbReference type="AlphaFoldDB" id="A0A5K1UQ58"/>
<name>A0A5K1UQ58_ENTHI</name>
<evidence type="ECO:0000313" key="1">
    <source>
        <dbReference type="EMBL" id="GAT92614.1"/>
    </source>
</evidence>
<dbReference type="VEuPathDB" id="AmoebaDB:EHI7A_035080"/>
<dbReference type="Proteomes" id="UP000078387">
    <property type="component" value="Unassembled WGS sequence"/>
</dbReference>
<dbReference type="OMA" id="MRACCAT"/>
<dbReference type="SUPFAM" id="SSF48371">
    <property type="entry name" value="ARM repeat"/>
    <property type="match status" value="1"/>
</dbReference>